<organism evidence="10 11">
    <name type="scientific">Rubrobacter marinus</name>
    <dbReference type="NCBI Taxonomy" id="2653852"/>
    <lineage>
        <taxon>Bacteria</taxon>
        <taxon>Bacillati</taxon>
        <taxon>Actinomycetota</taxon>
        <taxon>Rubrobacteria</taxon>
        <taxon>Rubrobacterales</taxon>
        <taxon>Rubrobacteraceae</taxon>
        <taxon>Rubrobacter</taxon>
    </lineage>
</organism>
<evidence type="ECO:0000256" key="1">
    <source>
        <dbReference type="ARBA" id="ARBA00004651"/>
    </source>
</evidence>
<dbReference type="CDD" id="cd01116">
    <property type="entry name" value="P_permease"/>
    <property type="match status" value="1"/>
</dbReference>
<keyword evidence="11" id="KW-1185">Reference proteome</keyword>
<name>A0A6G8Q1M2_9ACTN</name>
<sequence>MAEGTLLAVFAVAVFVAVLVLFATEKIHRTPAALMGAVLVVVAGAIGQEEAIEAVNWETLGLLIGMMILVGILRGTGLFSYLAIRSAQLAGGRPGRILIYLGVVTAVLSAFLDNVTTVLLMFPMTLLIADILDEDPVPFLLLEVIASNIGGTATLVGDPPNIIIGTATGLSFNSFIVNLGPPVVVVLAVTLAILWLVWGRKMRFSEENRREIFALDPASSIQDKGLLLRAGGVMVATVLGFFMQDLTGLNPAVVALAGAALAMIVCRSDVEESLRDVEWPTILFFVGLFVMVGALEAVGIIGAVADYLGSASDSLGVTAVTILWGSALASAVVDNIPFTATMIPVVEGIGEARGYDAATLETLWWSLALGACLGGNATLIGASANLVVAGMAERHGLKISFVRFLLVGLPLTVVAIAIATAYVLLFLV</sequence>
<dbReference type="KEGG" id="rmar:GBA65_19655"/>
<comment type="subcellular location">
    <subcellularLocation>
        <location evidence="1">Cell membrane</location>
        <topology evidence="1">Multi-pass membrane protein</topology>
    </subcellularLocation>
</comment>
<feature type="transmembrane region" description="Helical" evidence="8">
    <location>
        <begin position="60"/>
        <end position="85"/>
    </location>
</feature>
<dbReference type="InterPro" id="IPR004680">
    <property type="entry name" value="Cit_transptr-like_dom"/>
</dbReference>
<dbReference type="GO" id="GO:0015105">
    <property type="term" value="F:arsenite transmembrane transporter activity"/>
    <property type="evidence" value="ECO:0007669"/>
    <property type="project" value="InterPro"/>
</dbReference>
<dbReference type="PANTHER" id="PTHR43568:SF1">
    <property type="entry name" value="P PROTEIN"/>
    <property type="match status" value="1"/>
</dbReference>
<protein>
    <recommendedName>
        <fullName evidence="9">Citrate transporter-like domain-containing protein</fullName>
    </recommendedName>
</protein>
<feature type="domain" description="Citrate transporter-like" evidence="9">
    <location>
        <begin position="19"/>
        <end position="370"/>
    </location>
</feature>
<dbReference type="RefSeq" id="WP_166398036.1">
    <property type="nucleotide sequence ID" value="NZ_CP045121.1"/>
</dbReference>
<accession>A0A6G8Q1M2</accession>
<dbReference type="GO" id="GO:0005886">
    <property type="term" value="C:plasma membrane"/>
    <property type="evidence" value="ECO:0007669"/>
    <property type="project" value="UniProtKB-SubCell"/>
</dbReference>
<keyword evidence="4" id="KW-1003">Cell membrane</keyword>
<evidence type="ECO:0000256" key="6">
    <source>
        <dbReference type="ARBA" id="ARBA00022989"/>
    </source>
</evidence>
<feature type="transmembrane region" description="Helical" evidence="8">
    <location>
        <begin position="363"/>
        <end position="389"/>
    </location>
</feature>
<keyword evidence="6 8" id="KW-1133">Transmembrane helix</keyword>
<evidence type="ECO:0000313" key="11">
    <source>
        <dbReference type="Proteomes" id="UP000502706"/>
    </source>
</evidence>
<feature type="transmembrane region" description="Helical" evidence="8">
    <location>
        <begin position="31"/>
        <end position="48"/>
    </location>
</feature>
<evidence type="ECO:0000256" key="5">
    <source>
        <dbReference type="ARBA" id="ARBA00022692"/>
    </source>
</evidence>
<feature type="transmembrane region" description="Helical" evidence="8">
    <location>
        <begin position="226"/>
        <end position="243"/>
    </location>
</feature>
<evidence type="ECO:0000256" key="3">
    <source>
        <dbReference type="ARBA" id="ARBA00022448"/>
    </source>
</evidence>
<feature type="transmembrane region" description="Helical" evidence="8">
    <location>
        <begin position="97"/>
        <end position="122"/>
    </location>
</feature>
<dbReference type="Proteomes" id="UP000502706">
    <property type="component" value="Chromosome"/>
</dbReference>
<evidence type="ECO:0000256" key="7">
    <source>
        <dbReference type="ARBA" id="ARBA00023136"/>
    </source>
</evidence>
<evidence type="ECO:0000256" key="2">
    <source>
        <dbReference type="ARBA" id="ARBA00009843"/>
    </source>
</evidence>
<feature type="transmembrane region" description="Helical" evidence="8">
    <location>
        <begin position="6"/>
        <end position="24"/>
    </location>
</feature>
<keyword evidence="7 8" id="KW-0472">Membrane</keyword>
<evidence type="ECO:0000259" key="9">
    <source>
        <dbReference type="Pfam" id="PF03600"/>
    </source>
</evidence>
<comment type="similarity">
    <text evidence="2">Belongs to the CitM (TC 2.A.11) transporter family.</text>
</comment>
<gene>
    <name evidence="10" type="ORF">GBA65_19655</name>
</gene>
<feature type="transmembrane region" description="Helical" evidence="8">
    <location>
        <begin position="179"/>
        <end position="198"/>
    </location>
</feature>
<dbReference type="InterPro" id="IPR000802">
    <property type="entry name" value="Arsenical_pump_ArsB"/>
</dbReference>
<dbReference type="PANTHER" id="PTHR43568">
    <property type="entry name" value="P PROTEIN"/>
    <property type="match status" value="1"/>
</dbReference>
<dbReference type="InterPro" id="IPR051475">
    <property type="entry name" value="Diverse_Ion_Transporter"/>
</dbReference>
<feature type="transmembrane region" description="Helical" evidence="8">
    <location>
        <begin position="282"/>
        <end position="305"/>
    </location>
</feature>
<evidence type="ECO:0000313" key="10">
    <source>
        <dbReference type="EMBL" id="QIN80366.1"/>
    </source>
</evidence>
<dbReference type="Pfam" id="PF03600">
    <property type="entry name" value="CitMHS"/>
    <property type="match status" value="1"/>
</dbReference>
<reference evidence="10 11" key="1">
    <citation type="submission" date="2019-10" db="EMBL/GenBank/DDBJ databases">
        <title>Rubrobacter sp nov SCSIO 52915 isolated from a deep-sea sediment in the South China Sea.</title>
        <authorList>
            <person name="Chen R.W."/>
        </authorList>
    </citation>
    <scope>NUCLEOTIDE SEQUENCE [LARGE SCALE GENOMIC DNA]</scope>
    <source>
        <strain evidence="10 11">SCSIO 52915</strain>
    </source>
</reference>
<proteinExistence type="inferred from homology"/>
<feature type="transmembrane region" description="Helical" evidence="8">
    <location>
        <begin position="249"/>
        <end position="270"/>
    </location>
</feature>
<evidence type="ECO:0000256" key="4">
    <source>
        <dbReference type="ARBA" id="ARBA00022475"/>
    </source>
</evidence>
<dbReference type="AlphaFoldDB" id="A0A6G8Q1M2"/>
<keyword evidence="3" id="KW-0813">Transport</keyword>
<evidence type="ECO:0000256" key="8">
    <source>
        <dbReference type="SAM" id="Phobius"/>
    </source>
</evidence>
<dbReference type="PRINTS" id="PR00758">
    <property type="entry name" value="ARSENICPUMP"/>
</dbReference>
<feature type="transmembrane region" description="Helical" evidence="8">
    <location>
        <begin position="401"/>
        <end position="427"/>
    </location>
</feature>
<keyword evidence="5 8" id="KW-0812">Transmembrane</keyword>
<dbReference type="EMBL" id="CP045121">
    <property type="protein sequence ID" value="QIN80366.1"/>
    <property type="molecule type" value="Genomic_DNA"/>
</dbReference>